<feature type="compositionally biased region" description="Polar residues" evidence="1">
    <location>
        <begin position="432"/>
        <end position="444"/>
    </location>
</feature>
<reference evidence="2 3" key="1">
    <citation type="submission" date="2023-08" db="EMBL/GenBank/DDBJ databases">
        <title>Black Yeasts Isolated from many extreme environments.</title>
        <authorList>
            <person name="Coleine C."/>
            <person name="Stajich J.E."/>
            <person name="Selbmann L."/>
        </authorList>
    </citation>
    <scope>NUCLEOTIDE SEQUENCE [LARGE SCALE GENOMIC DNA]</scope>
    <source>
        <strain evidence="2 3">CCFEE 5910</strain>
    </source>
</reference>
<evidence type="ECO:0000313" key="2">
    <source>
        <dbReference type="EMBL" id="KAK5086946.1"/>
    </source>
</evidence>
<feature type="region of interest" description="Disordered" evidence="1">
    <location>
        <begin position="471"/>
        <end position="520"/>
    </location>
</feature>
<feature type="compositionally biased region" description="Basic and acidic residues" evidence="1">
    <location>
        <begin position="1"/>
        <end position="10"/>
    </location>
</feature>
<feature type="region of interest" description="Disordered" evidence="1">
    <location>
        <begin position="58"/>
        <end position="126"/>
    </location>
</feature>
<feature type="compositionally biased region" description="Low complexity" evidence="1">
    <location>
        <begin position="353"/>
        <end position="418"/>
    </location>
</feature>
<feature type="compositionally biased region" description="Polar residues" evidence="1">
    <location>
        <begin position="103"/>
        <end position="124"/>
    </location>
</feature>
<name>A0AAN7T180_9EURO</name>
<evidence type="ECO:0000256" key="1">
    <source>
        <dbReference type="SAM" id="MobiDB-lite"/>
    </source>
</evidence>
<feature type="compositionally biased region" description="Basic residues" evidence="1">
    <location>
        <begin position="12"/>
        <end position="22"/>
    </location>
</feature>
<organism evidence="2 3">
    <name type="scientific">Lithohypha guttulata</name>
    <dbReference type="NCBI Taxonomy" id="1690604"/>
    <lineage>
        <taxon>Eukaryota</taxon>
        <taxon>Fungi</taxon>
        <taxon>Dikarya</taxon>
        <taxon>Ascomycota</taxon>
        <taxon>Pezizomycotina</taxon>
        <taxon>Eurotiomycetes</taxon>
        <taxon>Chaetothyriomycetidae</taxon>
        <taxon>Chaetothyriales</taxon>
        <taxon>Trichomeriaceae</taxon>
        <taxon>Lithohypha</taxon>
    </lineage>
</organism>
<keyword evidence="3" id="KW-1185">Reference proteome</keyword>
<dbReference type="Proteomes" id="UP001309876">
    <property type="component" value="Unassembled WGS sequence"/>
</dbReference>
<gene>
    <name evidence="2" type="ORF">LTR05_004117</name>
</gene>
<comment type="caution">
    <text evidence="2">The sequence shown here is derived from an EMBL/GenBank/DDBJ whole genome shotgun (WGS) entry which is preliminary data.</text>
</comment>
<dbReference type="AlphaFoldDB" id="A0AAN7T180"/>
<feature type="compositionally biased region" description="Polar residues" evidence="1">
    <location>
        <begin position="58"/>
        <end position="71"/>
    </location>
</feature>
<evidence type="ECO:0000313" key="3">
    <source>
        <dbReference type="Proteomes" id="UP001309876"/>
    </source>
</evidence>
<feature type="region of interest" description="Disordered" evidence="1">
    <location>
        <begin position="311"/>
        <end position="444"/>
    </location>
</feature>
<protein>
    <submittedName>
        <fullName evidence="2">Uncharacterized protein</fullName>
    </submittedName>
</protein>
<proteinExistence type="predicted"/>
<feature type="compositionally biased region" description="Low complexity" evidence="1">
    <location>
        <begin position="311"/>
        <end position="329"/>
    </location>
</feature>
<feature type="compositionally biased region" description="Pro residues" evidence="1">
    <location>
        <begin position="482"/>
        <end position="498"/>
    </location>
</feature>
<feature type="compositionally biased region" description="Basic and acidic residues" evidence="1">
    <location>
        <begin position="72"/>
        <end position="86"/>
    </location>
</feature>
<accession>A0AAN7T180</accession>
<feature type="region of interest" description="Disordered" evidence="1">
    <location>
        <begin position="1"/>
        <end position="33"/>
    </location>
</feature>
<dbReference type="EMBL" id="JAVRRJ010000003">
    <property type="protein sequence ID" value="KAK5086946.1"/>
    <property type="molecule type" value="Genomic_DNA"/>
</dbReference>
<sequence>MANEGRDVKKGSFPKRSARRQNPRTNEVSDISHIQFGIPTYGDTQLRDRFQRIRMQNTNDQSRTNANQRPVHQNESHNSLGRERFAEPLSNDVRASGSAAIDTASSVVTGRQPTSNVNDRQNAQRNERGWLGLGRRANGDAIFLTDEELAAVWDELPTLGITFHGTIMTRAHRLDFDPMADHETVQERWTEHIEALKPLGDALLDAVADKFGFPQKLSSAQSLQVVEFCKGIWSKLRKEFENATRTSFTLYPDTSHQLDQWIYLMEILRQARHMIHRPSREEWDNTEAVIGITAMHWQRDIIQELIDAVRNPSTESTNPSSSSTSNFSSPDEDDNNQQEKRRPGRPAGSRNKATLAAEAKAARRAQQAQTGQSQAQVLTHRQPASQLQPAQQQNQSRQLQPGALPQLQSPLSSPQGQLNQARPAAPSLFPPRSQSFTPGRLQGFSSVAQGGQAVNSPLAFPTPRWRLNIPSQQAGSIFVPPRLRPPVQPHQFSSPPPQQSNQQPSPQTPVPEVMWFKKTS</sequence>